<proteinExistence type="predicted"/>
<evidence type="ECO:0000313" key="2">
    <source>
        <dbReference type="EMBL" id="KAH0894581.1"/>
    </source>
</evidence>
<dbReference type="Proteomes" id="UP000824890">
    <property type="component" value="Unassembled WGS sequence"/>
</dbReference>
<sequence length="180" mass="20879">KKTESFANMLSSVSFSVLSVSVQRIIKWDPLNCKTQISLALFLSTYTQRSSLQSQARSDLTRTRIHQSHKTRMKTILWWRQHIMVPFQSKEALIDEQIRSVQANMKSFFLFVGYNTMKEKDKQRNDDALKHKARSYHNQQRDQSPLGRRCSLTGHSRTRSGGTECSCQAGMVLLWSHARK</sequence>
<gene>
    <name evidence="2" type="ORF">HID58_057010</name>
</gene>
<name>A0ABQ8APV4_BRANA</name>
<feature type="non-terminal residue" evidence="2">
    <location>
        <position position="1"/>
    </location>
</feature>
<protein>
    <submittedName>
        <fullName evidence="2">Uncharacterized protein</fullName>
    </submittedName>
</protein>
<organism evidence="2 3">
    <name type="scientific">Brassica napus</name>
    <name type="common">Rape</name>
    <dbReference type="NCBI Taxonomy" id="3708"/>
    <lineage>
        <taxon>Eukaryota</taxon>
        <taxon>Viridiplantae</taxon>
        <taxon>Streptophyta</taxon>
        <taxon>Embryophyta</taxon>
        <taxon>Tracheophyta</taxon>
        <taxon>Spermatophyta</taxon>
        <taxon>Magnoliopsida</taxon>
        <taxon>eudicotyledons</taxon>
        <taxon>Gunneridae</taxon>
        <taxon>Pentapetalae</taxon>
        <taxon>rosids</taxon>
        <taxon>malvids</taxon>
        <taxon>Brassicales</taxon>
        <taxon>Brassicaceae</taxon>
        <taxon>Brassiceae</taxon>
        <taxon>Brassica</taxon>
    </lineage>
</organism>
<evidence type="ECO:0000256" key="1">
    <source>
        <dbReference type="SAM" id="MobiDB-lite"/>
    </source>
</evidence>
<keyword evidence="3" id="KW-1185">Reference proteome</keyword>
<comment type="caution">
    <text evidence="2">The sequence shown here is derived from an EMBL/GenBank/DDBJ whole genome shotgun (WGS) entry which is preliminary data.</text>
</comment>
<feature type="compositionally biased region" description="Polar residues" evidence="1">
    <location>
        <begin position="153"/>
        <end position="162"/>
    </location>
</feature>
<dbReference type="EMBL" id="JAGKQM010000013">
    <property type="protein sequence ID" value="KAH0894581.1"/>
    <property type="molecule type" value="Genomic_DNA"/>
</dbReference>
<accession>A0ABQ8APV4</accession>
<feature type="region of interest" description="Disordered" evidence="1">
    <location>
        <begin position="122"/>
        <end position="162"/>
    </location>
</feature>
<reference evidence="2 3" key="1">
    <citation type="submission" date="2021-05" db="EMBL/GenBank/DDBJ databases">
        <title>Genome Assembly of Synthetic Allotetraploid Brassica napus Reveals Homoeologous Exchanges between Subgenomes.</title>
        <authorList>
            <person name="Davis J.T."/>
        </authorList>
    </citation>
    <scope>NUCLEOTIDE SEQUENCE [LARGE SCALE GENOMIC DNA]</scope>
    <source>
        <strain evidence="3">cv. Da-Ae</strain>
        <tissue evidence="2">Seedling</tissue>
    </source>
</reference>
<evidence type="ECO:0000313" key="3">
    <source>
        <dbReference type="Proteomes" id="UP000824890"/>
    </source>
</evidence>